<evidence type="ECO:0000313" key="4">
    <source>
        <dbReference type="Proteomes" id="UP000831532"/>
    </source>
</evidence>
<dbReference type="PROSITE" id="PS51318">
    <property type="entry name" value="TAT"/>
    <property type="match status" value="1"/>
</dbReference>
<dbReference type="EMBL" id="CP063361">
    <property type="protein sequence ID" value="UOD31760.1"/>
    <property type="molecule type" value="Genomic_DNA"/>
</dbReference>
<name>A0ABY4AAD1_9BURK</name>
<dbReference type="Proteomes" id="UP000831532">
    <property type="component" value="Chromosome"/>
</dbReference>
<gene>
    <name evidence="3" type="ORF">INH39_08785</name>
</gene>
<feature type="domain" description="Teneurin NHL" evidence="2">
    <location>
        <begin position="84"/>
        <end position="311"/>
    </location>
</feature>
<organism evidence="3 4">
    <name type="scientific">Massilia violaceinigra</name>
    <dbReference type="NCBI Taxonomy" id="2045208"/>
    <lineage>
        <taxon>Bacteria</taxon>
        <taxon>Pseudomonadati</taxon>
        <taxon>Pseudomonadota</taxon>
        <taxon>Betaproteobacteria</taxon>
        <taxon>Burkholderiales</taxon>
        <taxon>Oxalobacteraceae</taxon>
        <taxon>Telluria group</taxon>
        <taxon>Massilia</taxon>
    </lineage>
</organism>
<dbReference type="RefSeq" id="WP_243492864.1">
    <property type="nucleotide sequence ID" value="NZ_CP063361.1"/>
</dbReference>
<evidence type="ECO:0000256" key="1">
    <source>
        <dbReference type="SAM" id="MobiDB-lite"/>
    </source>
</evidence>
<dbReference type="Pfam" id="PF25021">
    <property type="entry name" value="TEN_NHL"/>
    <property type="match status" value="1"/>
</dbReference>
<dbReference type="InterPro" id="IPR011042">
    <property type="entry name" value="6-blade_b-propeller_TolB-like"/>
</dbReference>
<dbReference type="SUPFAM" id="SSF101898">
    <property type="entry name" value="NHL repeat"/>
    <property type="match status" value="1"/>
</dbReference>
<evidence type="ECO:0000313" key="3">
    <source>
        <dbReference type="EMBL" id="UOD31760.1"/>
    </source>
</evidence>
<proteinExistence type="predicted"/>
<accession>A0ABY4AAD1</accession>
<dbReference type="Gene3D" id="2.120.10.30">
    <property type="entry name" value="TolB, C-terminal domain"/>
    <property type="match status" value="1"/>
</dbReference>
<dbReference type="InterPro" id="IPR056822">
    <property type="entry name" value="TEN_NHL"/>
</dbReference>
<keyword evidence="4" id="KW-1185">Reference proteome</keyword>
<feature type="region of interest" description="Disordered" evidence="1">
    <location>
        <begin position="196"/>
        <end position="223"/>
    </location>
</feature>
<sequence>MPTASGERRSILLSLAVVAAGVAAALHHFPRQQAYAAEAQQRERMAQAGRLQVIEHGVAMIDGLAVDARGRLFVSDQRENSVHAIDGAGKRTQFAGQTMVGGYPDPYSATSLLSPSGLGAGGDGNLYIADRGQLSGGCINFSRIRQIAPDGKVSAIAHADAAMDRASFPPDVTALAVGRNGDLYVQDQMYTYKLSSTGKRSQLPVPAAPRQDAPAEEERNRGLAAHPDGGVVVANMRHGVYRILPDQRAVPLASRGADCALGASRASGNTRLARPCMINALAVDARGRIFLWEGGRILRIDTDGAVSTVFNPVDAGPLAPDPPSTQDAPGLMALGPRGEIYLAQAMTLYKVTPWSRLRPR</sequence>
<evidence type="ECO:0000259" key="2">
    <source>
        <dbReference type="Pfam" id="PF25021"/>
    </source>
</evidence>
<protein>
    <recommendedName>
        <fullName evidence="2">Teneurin NHL domain-containing protein</fullName>
    </recommendedName>
</protein>
<dbReference type="InterPro" id="IPR006311">
    <property type="entry name" value="TAT_signal"/>
</dbReference>
<reference evidence="3 4" key="1">
    <citation type="submission" date="2020-10" db="EMBL/GenBank/DDBJ databases">
        <title>Genome analysis of Massilia species.</title>
        <authorList>
            <person name="Jung D.-H."/>
        </authorList>
    </citation>
    <scope>NUCLEOTIDE SEQUENCE [LARGE SCALE GENOMIC DNA]</scope>
    <source>
        <strain evidence="4">sipir</strain>
    </source>
</reference>